<dbReference type="SUPFAM" id="SSF56672">
    <property type="entry name" value="DNA/RNA polymerases"/>
    <property type="match status" value="1"/>
</dbReference>
<dbReference type="InterPro" id="IPR012337">
    <property type="entry name" value="RNaseH-like_sf"/>
</dbReference>
<dbReference type="SUPFAM" id="SSF53098">
    <property type="entry name" value="Ribonuclease H-like"/>
    <property type="match status" value="1"/>
</dbReference>
<evidence type="ECO:0000259" key="1">
    <source>
        <dbReference type="Pfam" id="PF07727"/>
    </source>
</evidence>
<sequence length="794" mass="90377">MSQFSVEEEIDHHQFVAGIACVRSHLDFLELLKDWIYGTGASDHMTPVEDNVFDPYQLKIKPYIRLPNGDNLSYLMLDLTIKKVTGLGRLKEGLYHLVNVPAYKVDSVFSSLVKTSMQKFSLSAVGNKSIKDSYGLWHHRLGHVSDVKLKQIHETSVSKSNHDNCLSCPMAKFTKLPYSISESYSTSVFELIHIDIWGPYKVPTNRKFRYFLTMLDDCSRGTWIYLLEQKSDSFEALKSFVKFVTTQFEKQIKIVRIPSSVIGNVTPYEILLKKKPNYTSLRVFDVSLWDVVFNETVFPFAENSTKNFLSPLPTTFPCFTEASNYWDDLSGDCVIPNNQNHASPTDFVTALLVQKDPVNFKEAVADPGHRQRHGIDYQETFAPVAKMVTVRSLLAIAAVKGWFTCHMDVSNAFLHCDLFEEVYMKPPLGYTGKGHNVSVDSSLNPQLVCKLKKSLYGFKQAPRQWFFKLSSALLDFYTQSKTDYSLFVKKEGTSFIVVLVYVDDLLITGNDESQINSLKAQLSSVFHMKDWENRIIFWDWKSANLLMLQTDVGTPLQDSEVYRRFIGKLIYITVIRPDICYTVQLLSQFMQSPTSVHMQAVKHLLRYLLNSPGQGILLAHDSAIQFKAYCDSDWASCPVTRRSTTGFCVLLGDSPISWKSKKQAVVSRSSAEPQYRSMAMTCCEVNWLVNLFKDLGIKDMKPVDLFCDNQVALYIATNSVFHARTKHIEVDCHYVRHQLKAGKIKPTYVHTKSQLDDVFTKVVSVDQHTKLLSKLRVSSSNNSQLEGECTKDKG</sequence>
<dbReference type="Gene3D" id="3.30.420.10">
    <property type="entry name" value="Ribonuclease H-like superfamily/Ribonuclease H"/>
    <property type="match status" value="1"/>
</dbReference>
<feature type="domain" description="GAG-pre-integrase" evidence="2">
    <location>
        <begin position="120"/>
        <end position="172"/>
    </location>
</feature>
<dbReference type="Pfam" id="PF07727">
    <property type="entry name" value="RVT_2"/>
    <property type="match status" value="1"/>
</dbReference>
<accession>A0A699GML2</accession>
<evidence type="ECO:0000259" key="2">
    <source>
        <dbReference type="Pfam" id="PF13976"/>
    </source>
</evidence>
<dbReference type="InterPro" id="IPR013103">
    <property type="entry name" value="RVT_2"/>
</dbReference>
<name>A0A699GML2_TANCI</name>
<dbReference type="InterPro" id="IPR043502">
    <property type="entry name" value="DNA/RNA_pol_sf"/>
</dbReference>
<dbReference type="AlphaFoldDB" id="A0A699GML2"/>
<gene>
    <name evidence="3" type="ORF">Tci_076326</name>
</gene>
<dbReference type="InterPro" id="IPR025724">
    <property type="entry name" value="GAG-pre-integrase_dom"/>
</dbReference>
<dbReference type="GO" id="GO:0003676">
    <property type="term" value="F:nucleic acid binding"/>
    <property type="evidence" value="ECO:0007669"/>
    <property type="project" value="InterPro"/>
</dbReference>
<reference evidence="3" key="1">
    <citation type="journal article" date="2019" name="Sci. Rep.">
        <title>Draft genome of Tanacetum cinerariifolium, the natural source of mosquito coil.</title>
        <authorList>
            <person name="Yamashiro T."/>
            <person name="Shiraishi A."/>
            <person name="Satake H."/>
            <person name="Nakayama K."/>
        </authorList>
    </citation>
    <scope>NUCLEOTIDE SEQUENCE</scope>
</reference>
<dbReference type="Pfam" id="PF13976">
    <property type="entry name" value="gag_pre-integrs"/>
    <property type="match status" value="1"/>
</dbReference>
<dbReference type="PANTHER" id="PTHR11439">
    <property type="entry name" value="GAG-POL-RELATED RETROTRANSPOSON"/>
    <property type="match status" value="1"/>
</dbReference>
<protein>
    <submittedName>
        <fullName evidence="3">Retrovirus-related Pol polyprotein from transposon TNT 1-94</fullName>
    </submittedName>
</protein>
<dbReference type="EMBL" id="BKCJ010013315">
    <property type="protein sequence ID" value="GEV04349.1"/>
    <property type="molecule type" value="Genomic_DNA"/>
</dbReference>
<feature type="domain" description="Reverse transcriptase Ty1/copia-type" evidence="1">
    <location>
        <begin position="355"/>
        <end position="532"/>
    </location>
</feature>
<dbReference type="CDD" id="cd09272">
    <property type="entry name" value="RNase_HI_RT_Ty1"/>
    <property type="match status" value="1"/>
</dbReference>
<organism evidence="3">
    <name type="scientific">Tanacetum cinerariifolium</name>
    <name type="common">Dalmatian daisy</name>
    <name type="synonym">Chrysanthemum cinerariifolium</name>
    <dbReference type="NCBI Taxonomy" id="118510"/>
    <lineage>
        <taxon>Eukaryota</taxon>
        <taxon>Viridiplantae</taxon>
        <taxon>Streptophyta</taxon>
        <taxon>Embryophyta</taxon>
        <taxon>Tracheophyta</taxon>
        <taxon>Spermatophyta</taxon>
        <taxon>Magnoliopsida</taxon>
        <taxon>eudicotyledons</taxon>
        <taxon>Gunneridae</taxon>
        <taxon>Pentapetalae</taxon>
        <taxon>asterids</taxon>
        <taxon>campanulids</taxon>
        <taxon>Asterales</taxon>
        <taxon>Asteraceae</taxon>
        <taxon>Asteroideae</taxon>
        <taxon>Anthemideae</taxon>
        <taxon>Anthemidinae</taxon>
        <taxon>Tanacetum</taxon>
    </lineage>
</organism>
<dbReference type="InterPro" id="IPR036397">
    <property type="entry name" value="RNaseH_sf"/>
</dbReference>
<dbReference type="PANTHER" id="PTHR11439:SF498">
    <property type="entry name" value="DNAK FAMILY PROTEIN"/>
    <property type="match status" value="1"/>
</dbReference>
<evidence type="ECO:0000313" key="3">
    <source>
        <dbReference type="EMBL" id="GEV04349.1"/>
    </source>
</evidence>
<proteinExistence type="predicted"/>
<comment type="caution">
    <text evidence="3">The sequence shown here is derived from an EMBL/GenBank/DDBJ whole genome shotgun (WGS) entry which is preliminary data.</text>
</comment>